<evidence type="ECO:0000256" key="1">
    <source>
        <dbReference type="SAM" id="MobiDB-lite"/>
    </source>
</evidence>
<evidence type="ECO:0000313" key="5">
    <source>
        <dbReference type="Proteomes" id="UP000306544"/>
    </source>
</evidence>
<name>A0A5R9A522_9MICC</name>
<dbReference type="OrthoDB" id="5241668at2"/>
<feature type="region of interest" description="Disordered" evidence="1">
    <location>
        <begin position="155"/>
        <end position="178"/>
    </location>
</feature>
<keyword evidence="2" id="KW-0472">Membrane</keyword>
<feature type="region of interest" description="Disordered" evidence="1">
    <location>
        <begin position="377"/>
        <end position="404"/>
    </location>
</feature>
<accession>A0A5R9A522</accession>
<proteinExistence type="predicted"/>
<evidence type="ECO:0000256" key="2">
    <source>
        <dbReference type="SAM" id="Phobius"/>
    </source>
</evidence>
<protein>
    <recommendedName>
        <fullName evidence="3">DUF4350 domain-containing protein</fullName>
    </recommendedName>
</protein>
<dbReference type="Pfam" id="PF14258">
    <property type="entry name" value="DUF4350"/>
    <property type="match status" value="1"/>
</dbReference>
<keyword evidence="2" id="KW-0812">Transmembrane</keyword>
<dbReference type="InterPro" id="IPR025646">
    <property type="entry name" value="DUF4350"/>
</dbReference>
<dbReference type="RefSeq" id="WP_138170773.1">
    <property type="nucleotide sequence ID" value="NZ_VAWA01000014.1"/>
</dbReference>
<dbReference type="Proteomes" id="UP000306544">
    <property type="component" value="Unassembled WGS sequence"/>
</dbReference>
<evidence type="ECO:0000313" key="4">
    <source>
        <dbReference type="EMBL" id="TLP73284.1"/>
    </source>
</evidence>
<keyword evidence="2" id="KW-1133">Transmembrane helix</keyword>
<gene>
    <name evidence="4" type="ORF">FEF27_10290</name>
</gene>
<evidence type="ECO:0000259" key="3">
    <source>
        <dbReference type="Pfam" id="PF14258"/>
    </source>
</evidence>
<feature type="transmembrane region" description="Helical" evidence="2">
    <location>
        <begin position="26"/>
        <end position="44"/>
    </location>
</feature>
<comment type="caution">
    <text evidence="4">The sequence shown here is derived from an EMBL/GenBank/DDBJ whole genome shotgun (WGS) entry which is preliminary data.</text>
</comment>
<organism evidence="4 5">
    <name type="scientific">Nesterenkonia sphaerica</name>
    <dbReference type="NCBI Taxonomy" id="1804988"/>
    <lineage>
        <taxon>Bacteria</taxon>
        <taxon>Bacillati</taxon>
        <taxon>Actinomycetota</taxon>
        <taxon>Actinomycetes</taxon>
        <taxon>Micrococcales</taxon>
        <taxon>Micrococcaceae</taxon>
        <taxon>Nesterenkonia</taxon>
    </lineage>
</organism>
<reference evidence="4 5" key="1">
    <citation type="submission" date="2019-05" db="EMBL/GenBank/DDBJ databases">
        <title>Nesterenkonia sp. GY239, isolated from the Southern Atlantic Ocean.</title>
        <authorList>
            <person name="Zhang G."/>
        </authorList>
    </citation>
    <scope>NUCLEOTIDE SEQUENCE [LARGE SCALE GENOMIC DNA]</scope>
    <source>
        <strain evidence="4 5">GY239</strain>
    </source>
</reference>
<dbReference type="AlphaFoldDB" id="A0A5R9A522"/>
<feature type="transmembrane region" description="Helical" evidence="2">
    <location>
        <begin position="270"/>
        <end position="289"/>
    </location>
</feature>
<feature type="domain" description="DUF4350" evidence="3">
    <location>
        <begin position="55"/>
        <end position="232"/>
    </location>
</feature>
<keyword evidence="5" id="KW-1185">Reference proteome</keyword>
<dbReference type="EMBL" id="VAWA01000014">
    <property type="protein sequence ID" value="TLP73284.1"/>
    <property type="molecule type" value="Genomic_DNA"/>
</dbReference>
<sequence>MSAQTGSPTVAPAAAAVRTAATRWQFWIVLAVVAAAVALVAQLLETSETEVFGTENTDLDGYAAVASVLEDHGVELHRVYSAQAARELMEQNPGAGVVVLLRDIPPEERFTDELEAEVEAGREVLWISAETWLIGEVFGAEAQAGPRIGEGAAGTAQVLHSGPRCPHPAAETASSLQAPGGSLHAERGCFPVDHDSYVLSETTHGLVFTAPEAFTNQHITAEGNAALALGLLGAAAENEAEQTLIWYTPSGTDQVGAQQWGSPLDYLPAWFWPLLWWLMICAAIGLVAAGRRYGPVVSEPMPVTVPAEEAVVGRGRLYQRANAVAATNQVLRSAHLLRLSRLLGLGRGASPEAIAAAASHTAQWDLDAVRRLLEGPASEHALSPNQHAARPRDTDSPSDMVARADALAKLERDVRDALRTQRRTE</sequence>